<gene>
    <name evidence="11" type="ORF">J0H12_04445</name>
</gene>
<feature type="active site" description="Proton donor" evidence="8">
    <location>
        <position position="10"/>
    </location>
</feature>
<comment type="similarity">
    <text evidence="7">Belongs to the gmhB family.</text>
</comment>
<proteinExistence type="inferred from homology"/>
<evidence type="ECO:0000256" key="4">
    <source>
        <dbReference type="ARBA" id="ARBA00022801"/>
    </source>
</evidence>
<evidence type="ECO:0000256" key="10">
    <source>
        <dbReference type="PIRSR" id="PIRSR004682-4"/>
    </source>
</evidence>
<dbReference type="NCBIfam" id="TIGR01656">
    <property type="entry name" value="Histidinol-ppas"/>
    <property type="match status" value="1"/>
</dbReference>
<evidence type="ECO:0000256" key="7">
    <source>
        <dbReference type="PIRNR" id="PIRNR004682"/>
    </source>
</evidence>
<evidence type="ECO:0000313" key="12">
    <source>
        <dbReference type="Proteomes" id="UP000664414"/>
    </source>
</evidence>
<sequence>MLDLVMLDRDGVINIDRPTSVRSWEEFTFLPSVENAIYSLNQAHIPVAIITNQAVVGRHELSLEDLHHIHLQMQKKLREKGAHIDHIFFCTDTTIEPHYRRKPAPGMLLEALEHFNARPAYSYMIGDALRDLEAAYHAGCQRILVRTGKGAKTEEEGIPNFLDPVSIYDNLAIAVKTLLEKLDAPSTRAYITEHQ</sequence>
<evidence type="ECO:0000256" key="9">
    <source>
        <dbReference type="PIRSR" id="PIRSR004682-3"/>
    </source>
</evidence>
<evidence type="ECO:0000313" key="11">
    <source>
        <dbReference type="EMBL" id="MBN9413155.1"/>
    </source>
</evidence>
<dbReference type="GO" id="GO:0016791">
    <property type="term" value="F:phosphatase activity"/>
    <property type="evidence" value="ECO:0007669"/>
    <property type="project" value="InterPro"/>
</dbReference>
<dbReference type="EMBL" id="JAFKGL010000017">
    <property type="protein sequence ID" value="MBN9413155.1"/>
    <property type="molecule type" value="Genomic_DNA"/>
</dbReference>
<comment type="subcellular location">
    <subcellularLocation>
        <location evidence="1 7">Cytoplasm</location>
    </subcellularLocation>
</comment>
<keyword evidence="10" id="KW-0460">Magnesium</keyword>
<protein>
    <recommendedName>
        <fullName evidence="6 7">D,D-heptose 1,7-bisphosphate phosphatase</fullName>
        <ecNumber evidence="7">3.1.3.-</ecNumber>
    </recommendedName>
</protein>
<comment type="caution">
    <text evidence="11">The sequence shown here is derived from an EMBL/GenBank/DDBJ whole genome shotgun (WGS) entry which is preliminary data.</text>
</comment>
<dbReference type="Gene3D" id="3.40.50.1000">
    <property type="entry name" value="HAD superfamily/HAD-like"/>
    <property type="match status" value="1"/>
</dbReference>
<feature type="site" description="Contributes to substrate recognition" evidence="9">
    <location>
        <position position="101"/>
    </location>
</feature>
<dbReference type="NCBIfam" id="TIGR01662">
    <property type="entry name" value="HAD-SF-IIIA"/>
    <property type="match status" value="1"/>
</dbReference>
<dbReference type="InterPro" id="IPR023214">
    <property type="entry name" value="HAD_sf"/>
</dbReference>
<dbReference type="GO" id="GO:0005737">
    <property type="term" value="C:cytoplasm"/>
    <property type="evidence" value="ECO:0007669"/>
    <property type="project" value="UniProtKB-SubCell"/>
</dbReference>
<keyword evidence="3 10" id="KW-0479">Metal-binding</keyword>
<dbReference type="AlphaFoldDB" id="A0A8J7TTR0"/>
<evidence type="ECO:0000256" key="2">
    <source>
        <dbReference type="ARBA" id="ARBA00022490"/>
    </source>
</evidence>
<keyword evidence="2 7" id="KW-0963">Cytoplasm</keyword>
<comment type="cofactor">
    <cofactor evidence="10">
        <name>Mg(2+)</name>
        <dbReference type="ChEBI" id="CHEBI:18420"/>
    </cofactor>
</comment>
<dbReference type="Pfam" id="PF13242">
    <property type="entry name" value="Hydrolase_like"/>
    <property type="match status" value="1"/>
</dbReference>
<feature type="binding site" evidence="10">
    <location>
        <position position="8"/>
    </location>
    <ligand>
        <name>Mg(2+)</name>
        <dbReference type="ChEBI" id="CHEBI:18420"/>
    </ligand>
</feature>
<feature type="binding site" evidence="10">
    <location>
        <position position="127"/>
    </location>
    <ligand>
        <name>Mg(2+)</name>
        <dbReference type="ChEBI" id="CHEBI:18420"/>
    </ligand>
</feature>
<dbReference type="PIRSF" id="PIRSF004682">
    <property type="entry name" value="GmhB"/>
    <property type="match status" value="1"/>
</dbReference>
<evidence type="ECO:0000256" key="1">
    <source>
        <dbReference type="ARBA" id="ARBA00004496"/>
    </source>
</evidence>
<dbReference type="PANTHER" id="PTHR42891:SF1">
    <property type="entry name" value="D-GLYCERO-BETA-D-MANNO-HEPTOSE-1,7-BISPHOSPHATE 7-PHOSPHATASE"/>
    <property type="match status" value="1"/>
</dbReference>
<accession>A0A8J7TTR0</accession>
<organism evidence="11 12">
    <name type="scientific">Candidatus Paracaedimonas acanthamoebae</name>
    <dbReference type="NCBI Taxonomy" id="244581"/>
    <lineage>
        <taxon>Bacteria</taxon>
        <taxon>Pseudomonadati</taxon>
        <taxon>Pseudomonadota</taxon>
        <taxon>Alphaproteobacteria</taxon>
        <taxon>Holosporales</taxon>
        <taxon>Caedimonadaceae</taxon>
        <taxon>Candidatus Paracaedimonas</taxon>
    </lineage>
</organism>
<dbReference type="GO" id="GO:0005975">
    <property type="term" value="P:carbohydrate metabolic process"/>
    <property type="evidence" value="ECO:0007669"/>
    <property type="project" value="InterPro"/>
</dbReference>
<keyword evidence="5 7" id="KW-0119">Carbohydrate metabolism</keyword>
<feature type="site" description="Stabilizes the phosphoryl group" evidence="9">
    <location>
        <position position="51"/>
    </location>
</feature>
<comment type="cofactor">
    <cofactor evidence="10">
        <name>Zn(2+)</name>
        <dbReference type="ChEBI" id="CHEBI:29105"/>
    </cofactor>
</comment>
<dbReference type="Proteomes" id="UP000664414">
    <property type="component" value="Unassembled WGS sequence"/>
</dbReference>
<keyword evidence="4 7" id="KW-0378">Hydrolase</keyword>
<feature type="binding site" evidence="10">
    <location>
        <position position="90"/>
    </location>
    <ligand>
        <name>Zn(2+)</name>
        <dbReference type="ChEBI" id="CHEBI:29105"/>
    </ligand>
</feature>
<feature type="binding site" evidence="10">
    <location>
        <position position="10"/>
    </location>
    <ligand>
        <name>Mg(2+)</name>
        <dbReference type="ChEBI" id="CHEBI:18420"/>
    </ligand>
</feature>
<keyword evidence="10" id="KW-0862">Zinc</keyword>
<dbReference type="InterPro" id="IPR004446">
    <property type="entry name" value="Heptose_bisP_phosphatase"/>
</dbReference>
<reference evidence="11" key="1">
    <citation type="submission" date="2021-02" db="EMBL/GenBank/DDBJ databases">
        <title>Thiocyanate and organic carbon inputs drive convergent selection for specific autotrophic Afipia and Thiobacillus strains within complex microbiomes.</title>
        <authorList>
            <person name="Huddy R.J."/>
            <person name="Sachdeva R."/>
            <person name="Kadzinga F."/>
            <person name="Kantor R.S."/>
            <person name="Harrison S.T.L."/>
            <person name="Banfield J.F."/>
        </authorList>
    </citation>
    <scope>NUCLEOTIDE SEQUENCE</scope>
    <source>
        <strain evidence="11">SCN18_10_11_15_R4_P_38_20</strain>
    </source>
</reference>
<evidence type="ECO:0000256" key="6">
    <source>
        <dbReference type="ARBA" id="ARBA00031828"/>
    </source>
</evidence>
<dbReference type="InterPro" id="IPR036412">
    <property type="entry name" value="HAD-like_sf"/>
</dbReference>
<name>A0A8J7TTR0_9PROT</name>
<dbReference type="EC" id="3.1.3.-" evidence="7"/>
<feature type="site" description="Stabilizes the phosphoryl group" evidence="9">
    <location>
        <position position="102"/>
    </location>
</feature>
<feature type="active site" description="Nucleophile" evidence="8">
    <location>
        <position position="8"/>
    </location>
</feature>
<dbReference type="SUPFAM" id="SSF56784">
    <property type="entry name" value="HAD-like"/>
    <property type="match status" value="1"/>
</dbReference>
<evidence type="ECO:0000256" key="3">
    <source>
        <dbReference type="ARBA" id="ARBA00022723"/>
    </source>
</evidence>
<dbReference type="InterPro" id="IPR006543">
    <property type="entry name" value="Histidinol-phos"/>
</dbReference>
<evidence type="ECO:0000256" key="8">
    <source>
        <dbReference type="PIRSR" id="PIRSR004682-1"/>
    </source>
</evidence>
<dbReference type="InterPro" id="IPR006549">
    <property type="entry name" value="HAD-SF_hydro_IIIA"/>
</dbReference>
<dbReference type="PANTHER" id="PTHR42891">
    <property type="entry name" value="D-GLYCERO-BETA-D-MANNO-HEPTOSE-1,7-BISPHOSPHATE 7-PHOSPHATASE"/>
    <property type="match status" value="1"/>
</dbReference>
<dbReference type="GO" id="GO:0046872">
    <property type="term" value="F:metal ion binding"/>
    <property type="evidence" value="ECO:0007669"/>
    <property type="project" value="UniProtKB-KW"/>
</dbReference>
<evidence type="ECO:0000256" key="5">
    <source>
        <dbReference type="ARBA" id="ARBA00023277"/>
    </source>
</evidence>